<dbReference type="Proteomes" id="UP000027647">
    <property type="component" value="Unassembled WGS sequence"/>
</dbReference>
<dbReference type="SUPFAM" id="SSF46785">
    <property type="entry name" value="Winged helix' DNA-binding domain"/>
    <property type="match status" value="1"/>
</dbReference>
<organism evidence="1 2">
    <name type="scientific">Erythrobacter longus</name>
    <dbReference type="NCBI Taxonomy" id="1044"/>
    <lineage>
        <taxon>Bacteria</taxon>
        <taxon>Pseudomonadati</taxon>
        <taxon>Pseudomonadota</taxon>
        <taxon>Alphaproteobacteria</taxon>
        <taxon>Sphingomonadales</taxon>
        <taxon>Erythrobacteraceae</taxon>
        <taxon>Erythrobacter/Porphyrobacter group</taxon>
        <taxon>Erythrobacter</taxon>
    </lineage>
</organism>
<dbReference type="Gene3D" id="1.10.10.10">
    <property type="entry name" value="Winged helix-like DNA-binding domain superfamily/Winged helix DNA-binding domain"/>
    <property type="match status" value="1"/>
</dbReference>
<reference evidence="1 2" key="1">
    <citation type="submission" date="2014-04" db="EMBL/GenBank/DDBJ databases">
        <title>A comprehensive comparison of genomes of Erythrobacter spp. strains.</title>
        <authorList>
            <person name="Zheng Q."/>
        </authorList>
    </citation>
    <scope>NUCLEOTIDE SEQUENCE [LARGE SCALE GENOMIC DNA]</scope>
    <source>
        <strain evidence="1 2">DSM 6997</strain>
    </source>
</reference>
<proteinExistence type="predicted"/>
<gene>
    <name evidence="1" type="ORF">EH31_01410</name>
</gene>
<dbReference type="RefSeq" id="WP_081853162.1">
    <property type="nucleotide sequence ID" value="NZ_JMIW01000001.1"/>
</dbReference>
<dbReference type="InterPro" id="IPR036390">
    <property type="entry name" value="WH_DNA-bd_sf"/>
</dbReference>
<sequence>MLNETVHPRPENSSNAETDLGALAEHLSIIADALRRTTNSVPGLERTSQTAASALFSKENEQQAGAALSRRAGLVPSPFFSADITVQRRRYARLAREAYAVRRRRSEIFENDEIFGEPAWDILLDLYIAHVENKPVSVSSACIGSAAPPTTGLRWLGVLAEHDLILRQHDPEDQRRVLVCLTDKGLRAMDEYFASTGIAA</sequence>
<comment type="caution">
    <text evidence="1">The sequence shown here is derived from an EMBL/GenBank/DDBJ whole genome shotgun (WGS) entry which is preliminary data.</text>
</comment>
<name>A0A074MF03_ERYLO</name>
<dbReference type="eggNOG" id="COG1846">
    <property type="taxonomic scope" value="Bacteria"/>
</dbReference>
<protein>
    <recommendedName>
        <fullName evidence="3">HTH marR-type domain-containing protein</fullName>
    </recommendedName>
</protein>
<evidence type="ECO:0000313" key="1">
    <source>
        <dbReference type="EMBL" id="KEO91350.1"/>
    </source>
</evidence>
<keyword evidence="2" id="KW-1185">Reference proteome</keyword>
<accession>A0A074MF03</accession>
<dbReference type="STRING" id="1044.EH31_01410"/>
<dbReference type="EMBL" id="JMIW01000001">
    <property type="protein sequence ID" value="KEO91350.1"/>
    <property type="molecule type" value="Genomic_DNA"/>
</dbReference>
<evidence type="ECO:0000313" key="2">
    <source>
        <dbReference type="Proteomes" id="UP000027647"/>
    </source>
</evidence>
<dbReference type="AlphaFoldDB" id="A0A074MF03"/>
<dbReference type="InterPro" id="IPR036388">
    <property type="entry name" value="WH-like_DNA-bd_sf"/>
</dbReference>
<evidence type="ECO:0008006" key="3">
    <source>
        <dbReference type="Google" id="ProtNLM"/>
    </source>
</evidence>